<dbReference type="EMBL" id="OE180027">
    <property type="protein sequence ID" value="CAD7570384.1"/>
    <property type="molecule type" value="Genomic_DNA"/>
</dbReference>
<reference evidence="1" key="1">
    <citation type="submission" date="2020-11" db="EMBL/GenBank/DDBJ databases">
        <authorList>
            <person name="Tran Van P."/>
        </authorList>
    </citation>
    <scope>NUCLEOTIDE SEQUENCE</scope>
</reference>
<sequence>MDAKEDSCAVAEIKTTPVEEVMDGRRSWVIATVLTYLAWQVIASHKEHKIQKSQIRSSPPPKSICEAVGLERGQI</sequence>
<evidence type="ECO:0000313" key="1">
    <source>
        <dbReference type="EMBL" id="CAD7570384.1"/>
    </source>
</evidence>
<name>A0A7R9J0H6_TIMCA</name>
<protein>
    <submittedName>
        <fullName evidence="1">(California timema) hypothetical protein</fullName>
    </submittedName>
</protein>
<accession>A0A7R9J0H6</accession>
<proteinExistence type="predicted"/>
<gene>
    <name evidence="1" type="ORF">TCMB3V08_LOCUS3089</name>
</gene>
<dbReference type="AlphaFoldDB" id="A0A7R9J0H6"/>
<organism evidence="1">
    <name type="scientific">Timema californicum</name>
    <name type="common">California timema</name>
    <name type="synonym">Walking stick</name>
    <dbReference type="NCBI Taxonomy" id="61474"/>
    <lineage>
        <taxon>Eukaryota</taxon>
        <taxon>Metazoa</taxon>
        <taxon>Ecdysozoa</taxon>
        <taxon>Arthropoda</taxon>
        <taxon>Hexapoda</taxon>
        <taxon>Insecta</taxon>
        <taxon>Pterygota</taxon>
        <taxon>Neoptera</taxon>
        <taxon>Polyneoptera</taxon>
        <taxon>Phasmatodea</taxon>
        <taxon>Timematodea</taxon>
        <taxon>Timematoidea</taxon>
        <taxon>Timematidae</taxon>
        <taxon>Timema</taxon>
    </lineage>
</organism>